<feature type="compositionally biased region" description="Low complexity" evidence="1">
    <location>
        <begin position="688"/>
        <end position="697"/>
    </location>
</feature>
<evidence type="ECO:0000313" key="2">
    <source>
        <dbReference type="EMBL" id="SOQ39880.1"/>
    </source>
</evidence>
<feature type="region of interest" description="Disordered" evidence="1">
    <location>
        <begin position="546"/>
        <end position="608"/>
    </location>
</feature>
<feature type="compositionally biased region" description="Polar residues" evidence="1">
    <location>
        <begin position="378"/>
        <end position="395"/>
    </location>
</feature>
<feature type="region of interest" description="Disordered" evidence="1">
    <location>
        <begin position="194"/>
        <end position="251"/>
    </location>
</feature>
<evidence type="ECO:0000256" key="1">
    <source>
        <dbReference type="SAM" id="MobiDB-lite"/>
    </source>
</evidence>
<proteinExistence type="predicted"/>
<feature type="region of interest" description="Disordered" evidence="1">
    <location>
        <begin position="630"/>
        <end position="753"/>
    </location>
</feature>
<organism evidence="2">
    <name type="scientific">Spodoptera frugiperda</name>
    <name type="common">Fall armyworm</name>
    <dbReference type="NCBI Taxonomy" id="7108"/>
    <lineage>
        <taxon>Eukaryota</taxon>
        <taxon>Metazoa</taxon>
        <taxon>Ecdysozoa</taxon>
        <taxon>Arthropoda</taxon>
        <taxon>Hexapoda</taxon>
        <taxon>Insecta</taxon>
        <taxon>Pterygota</taxon>
        <taxon>Neoptera</taxon>
        <taxon>Endopterygota</taxon>
        <taxon>Lepidoptera</taxon>
        <taxon>Glossata</taxon>
        <taxon>Ditrysia</taxon>
        <taxon>Noctuoidea</taxon>
        <taxon>Noctuidae</taxon>
        <taxon>Amphipyrinae</taxon>
        <taxon>Spodoptera</taxon>
    </lineage>
</organism>
<gene>
    <name evidence="2" type="ORF">SFRICE_004450</name>
</gene>
<feature type="compositionally biased region" description="Polar residues" evidence="1">
    <location>
        <begin position="290"/>
        <end position="305"/>
    </location>
</feature>
<dbReference type="AlphaFoldDB" id="A0A2H1VG87"/>
<sequence length="851" mass="93634">MVSSCTESVQQVPGIARQHRNKRHVIVLNGYSDTNPELAWTSTITANWQWYANHMNRIRGTHWPQVTWREHWARNNTEVVHKIIADIHKNCYACNNPAFGMTMKVEFRNRNNVRSRPDHLRAAPEIVRAPRRPQIPATATTTTTSQQAGEIMNRVQTVNNNERDSETGAIDRKNKNVGRDLHHRFRLETTHKCGNIHPERTYANPSQVEGSPDTSSWDEEDPSTWDEPGTGAATPYPHAVPSSYWGVDQGRGRGQDLLKRLKLWPNNNSSTSHPEKTVKLTDDHIALFSRSGSSPTQVEGSPDTSSWDEEDPFTWDEPGTGAATPYPHAVPSSYWGVDQGRGRGQDLLKRLKLWPNNNSSTSHPEKTVKLTDDHVASFSRTGSSPTQVEGSPDTSSWDEEDPSAWAAPGTSSTTPFSHAVPSLYWGVGRGRGRGQDFLNRDRKWSCSSGTSSWDEEDPSTWDEPGTGATTPYPPAVPSSCWEVERGRGRGRDMLNRLKKIKMTEELTPGDNHVTPSVFEDLHARDEPITSGVNPCAGFTPLVVEDGPPCAGPSSSQARGSGVPPAYTIAEERRRGHGRGKYGATKRTPRGPSSSRAGGSAVTPALEEPSTINLSKVPAVPFSSRAGASAVTPALEEPSTINLSTDPALTSSQAGNFGNLSAEDQPSTSGVAQYNGQASSSSQARVLTSDESSSSDETPCTSPGLASSREVVRDPDQSTTEATPVTHTEPAIDYWDPSRWDGVDDPNETPSYIPPENVMRIIAALNAESRIRDRERENFFENLQRRLIENLNVQFNMAEILLIFGNPPEEGLLEMLYVKLLGDQTEDASPGSGSGRRNYRDEYKKKKRGDKF</sequence>
<feature type="compositionally biased region" description="Polar residues" evidence="1">
    <location>
        <begin position="716"/>
        <end position="725"/>
    </location>
</feature>
<name>A0A2H1VG87_SPOFR</name>
<feature type="region of interest" description="Disordered" evidence="1">
    <location>
        <begin position="436"/>
        <end position="481"/>
    </location>
</feature>
<accession>A0A2H1VG87</accession>
<reference evidence="2" key="1">
    <citation type="submission" date="2016-07" db="EMBL/GenBank/DDBJ databases">
        <authorList>
            <person name="Bretaudeau A."/>
        </authorList>
    </citation>
    <scope>NUCLEOTIDE SEQUENCE</scope>
    <source>
        <strain evidence="2">Rice</strain>
        <tissue evidence="2">Whole body</tissue>
    </source>
</reference>
<feature type="region of interest" description="Disordered" evidence="1">
    <location>
        <begin position="288"/>
        <end position="337"/>
    </location>
</feature>
<feature type="compositionally biased region" description="Polar residues" evidence="1">
    <location>
        <begin position="638"/>
        <end position="685"/>
    </location>
</feature>
<protein>
    <submittedName>
        <fullName evidence="2">SFRICE_004450</fullName>
    </submittedName>
</protein>
<feature type="region of interest" description="Disordered" evidence="1">
    <location>
        <begin position="377"/>
        <end position="419"/>
    </location>
</feature>
<feature type="region of interest" description="Disordered" evidence="1">
    <location>
        <begin position="823"/>
        <end position="851"/>
    </location>
</feature>
<feature type="compositionally biased region" description="Low complexity" evidence="1">
    <location>
        <begin position="589"/>
        <end position="600"/>
    </location>
</feature>
<dbReference type="EMBL" id="ODYU01002423">
    <property type="protein sequence ID" value="SOQ39880.1"/>
    <property type="molecule type" value="Genomic_DNA"/>
</dbReference>
<feature type="compositionally biased region" description="Polar residues" evidence="1">
    <location>
        <begin position="203"/>
        <end position="215"/>
    </location>
</feature>